<evidence type="ECO:0000313" key="3">
    <source>
        <dbReference type="Proteomes" id="UP001341281"/>
    </source>
</evidence>
<evidence type="ECO:0000313" key="2">
    <source>
        <dbReference type="EMBL" id="WVZ84249.1"/>
    </source>
</evidence>
<gene>
    <name evidence="2" type="ORF">U9M48_031301</name>
</gene>
<protein>
    <submittedName>
        <fullName evidence="2">Uncharacterized protein</fullName>
    </submittedName>
</protein>
<reference evidence="2 3" key="1">
    <citation type="submission" date="2024-02" db="EMBL/GenBank/DDBJ databases">
        <title>High-quality chromosome-scale genome assembly of Pensacola bahiagrass (Paspalum notatum Flugge var. saurae).</title>
        <authorList>
            <person name="Vega J.M."/>
            <person name="Podio M."/>
            <person name="Orjuela J."/>
            <person name="Siena L.A."/>
            <person name="Pessino S.C."/>
            <person name="Combes M.C."/>
            <person name="Mariac C."/>
            <person name="Albertini E."/>
            <person name="Pupilli F."/>
            <person name="Ortiz J.P.A."/>
            <person name="Leblanc O."/>
        </authorList>
    </citation>
    <scope>NUCLEOTIDE SEQUENCE [LARGE SCALE GENOMIC DNA]</scope>
    <source>
        <strain evidence="2">R1</strain>
        <tissue evidence="2">Leaf</tissue>
    </source>
</reference>
<feature type="compositionally biased region" description="Pro residues" evidence="1">
    <location>
        <begin position="30"/>
        <end position="42"/>
    </location>
</feature>
<evidence type="ECO:0000256" key="1">
    <source>
        <dbReference type="SAM" id="MobiDB-lite"/>
    </source>
</evidence>
<dbReference type="Proteomes" id="UP001341281">
    <property type="component" value="Chromosome 07"/>
</dbReference>
<organism evidence="2 3">
    <name type="scientific">Paspalum notatum var. saurae</name>
    <dbReference type="NCBI Taxonomy" id="547442"/>
    <lineage>
        <taxon>Eukaryota</taxon>
        <taxon>Viridiplantae</taxon>
        <taxon>Streptophyta</taxon>
        <taxon>Embryophyta</taxon>
        <taxon>Tracheophyta</taxon>
        <taxon>Spermatophyta</taxon>
        <taxon>Magnoliopsida</taxon>
        <taxon>Liliopsida</taxon>
        <taxon>Poales</taxon>
        <taxon>Poaceae</taxon>
        <taxon>PACMAD clade</taxon>
        <taxon>Panicoideae</taxon>
        <taxon>Andropogonodae</taxon>
        <taxon>Paspaleae</taxon>
        <taxon>Paspalinae</taxon>
        <taxon>Paspalum</taxon>
    </lineage>
</organism>
<name>A0AAQ3U4U0_PASNO</name>
<accession>A0AAQ3U4U0</accession>
<proteinExistence type="predicted"/>
<feature type="region of interest" description="Disordered" evidence="1">
    <location>
        <begin position="1"/>
        <end position="123"/>
    </location>
</feature>
<dbReference type="AlphaFoldDB" id="A0AAQ3U4U0"/>
<sequence length="139" mass="14045">MTRTLIPSSAPLRPVPPLLSPPATAAAVARPPPDADPPPRPAPLLRIPARRSRPVAAWPPSDADPGRPPPLSLPSHAGAAVVRGGNGASAPLSTRGGGVPALPRGRSSEESSGSSHSCGVLPGVGGQFVVRRPILICRQ</sequence>
<feature type="compositionally biased region" description="Low complexity" evidence="1">
    <location>
        <begin position="1"/>
        <end position="12"/>
    </location>
</feature>
<dbReference type="EMBL" id="CP144751">
    <property type="protein sequence ID" value="WVZ84249.1"/>
    <property type="molecule type" value="Genomic_DNA"/>
</dbReference>
<keyword evidence="3" id="KW-1185">Reference proteome</keyword>